<reference evidence="5 6" key="1">
    <citation type="submission" date="2016-03" db="EMBL/GenBank/DDBJ databases">
        <title>Draft Genome Sequence of the Strain BR 10245 (Bradyrhizobium sp.) isolated from nodules of Centrolobium paraense.</title>
        <authorList>
            <person name="Simoes-Araujo J.L.Sr."/>
            <person name="Barauna A.C."/>
            <person name="Silva K."/>
            <person name="Zilli J.E."/>
        </authorList>
    </citation>
    <scope>NUCLEOTIDE SEQUENCE [LARGE SCALE GENOMIC DNA]</scope>
    <source>
        <strain evidence="5 6">BR 10245</strain>
    </source>
</reference>
<feature type="chain" id="PRO_5008054745" evidence="4">
    <location>
        <begin position="28"/>
        <end position="419"/>
    </location>
</feature>
<organism evidence="5 6">
    <name type="scientific">Bradyrhizobium centrolobii</name>
    <dbReference type="NCBI Taxonomy" id="1505087"/>
    <lineage>
        <taxon>Bacteria</taxon>
        <taxon>Pseudomonadati</taxon>
        <taxon>Pseudomonadota</taxon>
        <taxon>Alphaproteobacteria</taxon>
        <taxon>Hyphomicrobiales</taxon>
        <taxon>Nitrobacteraceae</taxon>
        <taxon>Bradyrhizobium</taxon>
    </lineage>
</organism>
<dbReference type="Gene3D" id="1.25.40.10">
    <property type="entry name" value="Tetratricopeptide repeat domain"/>
    <property type="match status" value="3"/>
</dbReference>
<dbReference type="Proteomes" id="UP000076959">
    <property type="component" value="Unassembled WGS sequence"/>
</dbReference>
<dbReference type="InterPro" id="IPR019734">
    <property type="entry name" value="TPR_rpt"/>
</dbReference>
<evidence type="ECO:0000256" key="3">
    <source>
        <dbReference type="PROSITE-ProRule" id="PRU00339"/>
    </source>
</evidence>
<dbReference type="PANTHER" id="PTHR44858:SF1">
    <property type="entry name" value="UDP-N-ACETYLGLUCOSAMINE--PEPTIDE N-ACETYLGLUCOSAMINYLTRANSFERASE SPINDLY-RELATED"/>
    <property type="match status" value="1"/>
</dbReference>
<dbReference type="EMBL" id="LUUB01000078">
    <property type="protein sequence ID" value="OAF06185.1"/>
    <property type="molecule type" value="Genomic_DNA"/>
</dbReference>
<name>A0A176YHS1_9BRAD</name>
<dbReference type="GO" id="GO:0009279">
    <property type="term" value="C:cell outer membrane"/>
    <property type="evidence" value="ECO:0007669"/>
    <property type="project" value="TreeGrafter"/>
</dbReference>
<feature type="repeat" description="TPR" evidence="3">
    <location>
        <begin position="269"/>
        <end position="302"/>
    </location>
</feature>
<dbReference type="InterPro" id="IPR050498">
    <property type="entry name" value="Ycf3"/>
</dbReference>
<dbReference type="OrthoDB" id="9813074at2"/>
<dbReference type="Pfam" id="PF13371">
    <property type="entry name" value="TPR_9"/>
    <property type="match status" value="1"/>
</dbReference>
<dbReference type="Pfam" id="PF13181">
    <property type="entry name" value="TPR_8"/>
    <property type="match status" value="1"/>
</dbReference>
<evidence type="ECO:0000313" key="5">
    <source>
        <dbReference type="EMBL" id="OAF06185.1"/>
    </source>
</evidence>
<dbReference type="PROSITE" id="PS50293">
    <property type="entry name" value="TPR_REGION"/>
    <property type="match status" value="1"/>
</dbReference>
<proteinExistence type="predicted"/>
<dbReference type="Pfam" id="PF00515">
    <property type="entry name" value="TPR_1"/>
    <property type="match status" value="1"/>
</dbReference>
<comment type="caution">
    <text evidence="5">The sequence shown here is derived from an EMBL/GenBank/DDBJ whole genome shotgun (WGS) entry which is preliminary data.</text>
</comment>
<gene>
    <name evidence="5" type="ORF">AYJ54_21170</name>
</gene>
<evidence type="ECO:0000256" key="1">
    <source>
        <dbReference type="ARBA" id="ARBA00022737"/>
    </source>
</evidence>
<dbReference type="PROSITE" id="PS50005">
    <property type="entry name" value="TPR"/>
    <property type="match status" value="6"/>
</dbReference>
<protein>
    <submittedName>
        <fullName evidence="5">Uncharacterized protein</fullName>
    </submittedName>
</protein>
<keyword evidence="1" id="KW-0677">Repeat</keyword>
<evidence type="ECO:0000256" key="4">
    <source>
        <dbReference type="SAM" id="SignalP"/>
    </source>
</evidence>
<accession>A0A176YHS1</accession>
<feature type="repeat" description="TPR" evidence="3">
    <location>
        <begin position="99"/>
        <end position="132"/>
    </location>
</feature>
<dbReference type="PANTHER" id="PTHR44858">
    <property type="entry name" value="TETRATRICOPEPTIDE REPEAT PROTEIN 6"/>
    <property type="match status" value="1"/>
</dbReference>
<feature type="repeat" description="TPR" evidence="3">
    <location>
        <begin position="133"/>
        <end position="166"/>
    </location>
</feature>
<dbReference type="InterPro" id="IPR011990">
    <property type="entry name" value="TPR-like_helical_dom_sf"/>
</dbReference>
<keyword evidence="2 3" id="KW-0802">TPR repeat</keyword>
<evidence type="ECO:0000256" key="2">
    <source>
        <dbReference type="ARBA" id="ARBA00022803"/>
    </source>
</evidence>
<keyword evidence="4" id="KW-0732">Signal</keyword>
<dbReference type="RefSeq" id="WP_063703294.1">
    <property type="nucleotide sequence ID" value="NZ_LUUB01000078.1"/>
</dbReference>
<feature type="signal peptide" evidence="4">
    <location>
        <begin position="1"/>
        <end position="27"/>
    </location>
</feature>
<evidence type="ECO:0000313" key="6">
    <source>
        <dbReference type="Proteomes" id="UP000076959"/>
    </source>
</evidence>
<dbReference type="SUPFAM" id="SSF48452">
    <property type="entry name" value="TPR-like"/>
    <property type="match status" value="2"/>
</dbReference>
<dbReference type="SMART" id="SM00028">
    <property type="entry name" value="TPR"/>
    <property type="match status" value="6"/>
</dbReference>
<feature type="repeat" description="TPR" evidence="3">
    <location>
        <begin position="65"/>
        <end position="98"/>
    </location>
</feature>
<dbReference type="AlphaFoldDB" id="A0A176YHS1"/>
<dbReference type="STRING" id="1505087.AYJ54_21170"/>
<dbReference type="GO" id="GO:0046813">
    <property type="term" value="P:receptor-mediated virion attachment to host cell"/>
    <property type="evidence" value="ECO:0007669"/>
    <property type="project" value="TreeGrafter"/>
</dbReference>
<feature type="repeat" description="TPR" evidence="3">
    <location>
        <begin position="235"/>
        <end position="268"/>
    </location>
</feature>
<feature type="repeat" description="TPR" evidence="3">
    <location>
        <begin position="201"/>
        <end position="234"/>
    </location>
</feature>
<dbReference type="Pfam" id="PF13432">
    <property type="entry name" value="TPR_16"/>
    <property type="match status" value="1"/>
</dbReference>
<sequence length="419" mass="45835">MIGRVGRTLSSAAATLAMITLISPAAANSADERKCSALTQVSPDERIAACTSLLQPGKYGRQSTARVYFNRGSANHAKGEYGLAIADYSAAIEIDPTNKLAYYCRAVAYYHLGNLDRAHADFDRAIQLNPRNRIAYYARGLIYSRKGDYDRAIGDYTRAVQLGSQAEAIQKNHNKPNRKGGDLVARAAGDDVASELDAIDGRIFLARGATYNEKGDIDHAIDDYDEAIRINAKDKDAFDYRASAYNAKGDFARAIVDSDRAIQLDPEDARAYRSRAIAHFQSGSLAKALADIDRSTSLDPKDAYAALWREIVSKRSGTPGELDEAAKLLDTSRWPAPIVRFFLGEMTFEALRKSAQDDSARKTKGQVCEANFYSAELALQRGSKEDALRLLELAAADCPKTFVESRAADVELKALRANP</sequence>
<keyword evidence="6" id="KW-1185">Reference proteome</keyword>